<dbReference type="STRING" id="313367.JSE7799_03104"/>
<sequence length="256" mass="28036">MTFIPFHNANDIGDRFLALLSKHDIHPPKGSSFENELLSLTDLIEVMKQPDRASGMREIFLLRAAAGLHDFAAKVLSVEPLPEFTKFLPHLRLISETKIAAASLSQNTCSPYNDDTARKMVELYMGCLAAHVGTEVDLDSPTAAKGDNPDVIFNATPVISGSTQPDERWALAIKTISTKQGQTIFERIKDGAAQIDDPKCLAQKGMIVINAKNALDHDALSFETFLSLEDAKAALSDQLDALTESANDERPQSEWN</sequence>
<protein>
    <submittedName>
        <fullName evidence="1">Uncharacterized protein</fullName>
    </submittedName>
</protein>
<reference evidence="1 2" key="1">
    <citation type="submission" date="2015-09" db="EMBL/GenBank/DDBJ databases">
        <authorList>
            <person name="Jackson K.R."/>
            <person name="Lunt B.L."/>
            <person name="Fisher J.N.B."/>
            <person name="Gardner A.V."/>
            <person name="Bailey M.E."/>
            <person name="Deus L.M."/>
            <person name="Earl A.S."/>
            <person name="Gibby P.D."/>
            <person name="Hartmann K.A."/>
            <person name="Liu J.E."/>
            <person name="Manci A.M."/>
            <person name="Nielsen D.A."/>
            <person name="Solomon M.B."/>
            <person name="Breakwell D.P."/>
            <person name="Burnett S.H."/>
            <person name="Grose J.H."/>
        </authorList>
    </citation>
    <scope>NUCLEOTIDE SEQUENCE [LARGE SCALE GENOMIC DNA]</scope>
    <source>
        <strain evidence="1 2">CECT 7799</strain>
    </source>
</reference>
<dbReference type="OrthoDB" id="8439394at2"/>
<dbReference type="AlphaFoldDB" id="A0A0M7BF10"/>
<dbReference type="Proteomes" id="UP000049455">
    <property type="component" value="Unassembled WGS sequence"/>
</dbReference>
<accession>A0A0M7BF10</accession>
<gene>
    <name evidence="1" type="ORF">JSE7799_03104</name>
</gene>
<keyword evidence="2" id="KW-1185">Reference proteome</keyword>
<organism evidence="1 2">
    <name type="scientific">Jannaschia seosinensis</name>
    <dbReference type="NCBI Taxonomy" id="313367"/>
    <lineage>
        <taxon>Bacteria</taxon>
        <taxon>Pseudomonadati</taxon>
        <taxon>Pseudomonadota</taxon>
        <taxon>Alphaproteobacteria</taxon>
        <taxon>Rhodobacterales</taxon>
        <taxon>Roseobacteraceae</taxon>
        <taxon>Jannaschia</taxon>
    </lineage>
</organism>
<name>A0A0M7BF10_9RHOB</name>
<dbReference type="RefSeq" id="WP_055664428.1">
    <property type="nucleotide sequence ID" value="NZ_CYPR01000205.1"/>
</dbReference>
<evidence type="ECO:0000313" key="1">
    <source>
        <dbReference type="EMBL" id="CUH40372.1"/>
    </source>
</evidence>
<dbReference type="EMBL" id="CYPR01000205">
    <property type="protein sequence ID" value="CUH40372.1"/>
    <property type="molecule type" value="Genomic_DNA"/>
</dbReference>
<proteinExistence type="predicted"/>
<evidence type="ECO:0000313" key="2">
    <source>
        <dbReference type="Proteomes" id="UP000049455"/>
    </source>
</evidence>